<evidence type="ECO:0000313" key="4">
    <source>
        <dbReference type="EMBL" id="CUV12031.1"/>
    </source>
</evidence>
<sequence>MFTGLSRLADKSFVLGFFLPALVGTLAFLFLNRDIEPFKTLLGEAAENKAFSNLTVMLLSVWTFAVLLMAGSHSMYRVLEGYVWPLKQPRLREHQLERRKQQRQEARDAYAAMAAAEKRLDEITDAAKRVEQARRLAELRLRYLGLRRKLALEYPEQRELVLPTRFGNVLRAFEMYPGDVYGVESIHAWPRLLAVVPKAYQETLADARAPVDFFVSLVFVSLVLGGIALVRCAAELPRGFHGIQPWWFVGACAMAFATSRLCYLAAVSTAIAWGETVKSAFDLYLPSLATALGYALPATTAERRRFWEEWASQFQFHAPLDLSRWLPAAKAQASGEASAPKVSSSEDDGSEGEGTPGDDGEGSEEGEEGVRKTDAADPKAAPSLAYCPDSGT</sequence>
<keyword evidence="1" id="KW-0175">Coiled coil</keyword>
<feature type="transmembrane region" description="Helical" evidence="3">
    <location>
        <begin position="246"/>
        <end position="273"/>
    </location>
</feature>
<protein>
    <recommendedName>
        <fullName evidence="5">Transmembrane protein</fullName>
    </recommendedName>
</protein>
<feature type="transmembrane region" description="Helical" evidence="3">
    <location>
        <begin position="51"/>
        <end position="70"/>
    </location>
</feature>
<accession>A0A0S4TR93</accession>
<evidence type="ECO:0000256" key="3">
    <source>
        <dbReference type="SAM" id="Phobius"/>
    </source>
</evidence>
<feature type="transmembrane region" description="Helical" evidence="3">
    <location>
        <begin position="213"/>
        <end position="234"/>
    </location>
</feature>
<dbReference type="EMBL" id="LN899819">
    <property type="protein sequence ID" value="CUV12031.1"/>
    <property type="molecule type" value="Genomic_DNA"/>
</dbReference>
<evidence type="ECO:0008006" key="5">
    <source>
        <dbReference type="Google" id="ProtNLM"/>
    </source>
</evidence>
<keyword evidence="3" id="KW-1133">Transmembrane helix</keyword>
<evidence type="ECO:0000256" key="2">
    <source>
        <dbReference type="SAM" id="MobiDB-lite"/>
    </source>
</evidence>
<keyword evidence="3" id="KW-0472">Membrane</keyword>
<feature type="compositionally biased region" description="Basic and acidic residues" evidence="2">
    <location>
        <begin position="368"/>
        <end position="377"/>
    </location>
</feature>
<feature type="region of interest" description="Disordered" evidence="2">
    <location>
        <begin position="335"/>
        <end position="392"/>
    </location>
</feature>
<feature type="transmembrane region" description="Helical" evidence="3">
    <location>
        <begin position="12"/>
        <end position="31"/>
    </location>
</feature>
<name>A0A0S4TR93_RALSL</name>
<feature type="compositionally biased region" description="Acidic residues" evidence="2">
    <location>
        <begin position="345"/>
        <end position="367"/>
    </location>
</feature>
<reference evidence="4" key="1">
    <citation type="submission" date="2015-10" db="EMBL/GenBank/DDBJ databases">
        <authorList>
            <person name="Gilbert D.G."/>
        </authorList>
    </citation>
    <scope>NUCLEOTIDE SEQUENCE</scope>
    <source>
        <strain evidence="4">Phyl III-seqv23</strain>
    </source>
</reference>
<dbReference type="AlphaFoldDB" id="A0A0S4TR93"/>
<feature type="coiled-coil region" evidence="1">
    <location>
        <begin position="99"/>
        <end position="140"/>
    </location>
</feature>
<proteinExistence type="predicted"/>
<organism evidence="4">
    <name type="scientific">Ralstonia solanacearum</name>
    <name type="common">Pseudomonas solanacearum</name>
    <dbReference type="NCBI Taxonomy" id="305"/>
    <lineage>
        <taxon>Bacteria</taxon>
        <taxon>Pseudomonadati</taxon>
        <taxon>Pseudomonadota</taxon>
        <taxon>Betaproteobacteria</taxon>
        <taxon>Burkholderiales</taxon>
        <taxon>Burkholderiaceae</taxon>
        <taxon>Ralstonia</taxon>
        <taxon>Ralstonia solanacearum species complex</taxon>
    </lineage>
</organism>
<gene>
    <name evidence="4" type="ORF">RUN39_v1_300019</name>
</gene>
<evidence type="ECO:0000256" key="1">
    <source>
        <dbReference type="SAM" id="Coils"/>
    </source>
</evidence>
<keyword evidence="3" id="KW-0812">Transmembrane</keyword>